<comment type="caution">
    <text evidence="2">The sequence shown here is derived from an EMBL/GenBank/DDBJ whole genome shotgun (WGS) entry which is preliminary data.</text>
</comment>
<keyword evidence="1" id="KW-0732">Signal</keyword>
<evidence type="ECO:0000313" key="3">
    <source>
        <dbReference type="Proteomes" id="UP001239445"/>
    </source>
</evidence>
<evidence type="ECO:0000313" key="2">
    <source>
        <dbReference type="EMBL" id="KAK1757994.1"/>
    </source>
</evidence>
<evidence type="ECO:0000256" key="1">
    <source>
        <dbReference type="SAM" id="SignalP"/>
    </source>
</evidence>
<dbReference type="Proteomes" id="UP001239445">
    <property type="component" value="Unassembled WGS sequence"/>
</dbReference>
<dbReference type="EMBL" id="MU839829">
    <property type="protein sequence ID" value="KAK1757994.1"/>
    <property type="molecule type" value="Genomic_DNA"/>
</dbReference>
<name>A0AAJ0FDU1_9PEZI</name>
<protein>
    <submittedName>
        <fullName evidence="2">Uncharacterized protein</fullName>
    </submittedName>
</protein>
<reference evidence="2" key="1">
    <citation type="submission" date="2023-06" db="EMBL/GenBank/DDBJ databases">
        <title>Genome-scale phylogeny and comparative genomics of the fungal order Sordariales.</title>
        <authorList>
            <consortium name="Lawrence Berkeley National Laboratory"/>
            <person name="Hensen N."/>
            <person name="Bonometti L."/>
            <person name="Westerberg I."/>
            <person name="Brannstrom I.O."/>
            <person name="Guillou S."/>
            <person name="Cros-Aarteil S."/>
            <person name="Calhoun S."/>
            <person name="Haridas S."/>
            <person name="Kuo A."/>
            <person name="Mondo S."/>
            <person name="Pangilinan J."/>
            <person name="Riley R."/>
            <person name="Labutti K."/>
            <person name="Andreopoulos B."/>
            <person name="Lipzen A."/>
            <person name="Chen C."/>
            <person name="Yanf M."/>
            <person name="Daum C."/>
            <person name="Ng V."/>
            <person name="Clum A."/>
            <person name="Steindorff A."/>
            <person name="Ohm R."/>
            <person name="Martin F."/>
            <person name="Silar P."/>
            <person name="Natvig D."/>
            <person name="Lalanne C."/>
            <person name="Gautier V."/>
            <person name="Ament-Velasquez S.L."/>
            <person name="Kruys A."/>
            <person name="Hutchinson M.I."/>
            <person name="Powell A.J."/>
            <person name="Barry K."/>
            <person name="Miller A.N."/>
            <person name="Grigoriev I.V."/>
            <person name="Debuchy R."/>
            <person name="Gladieux P."/>
            <person name="Thoren M.H."/>
            <person name="Johannesson H."/>
        </authorList>
    </citation>
    <scope>NUCLEOTIDE SEQUENCE</scope>
    <source>
        <strain evidence="2">PSN4</strain>
    </source>
</reference>
<dbReference type="AlphaFoldDB" id="A0AAJ0FDU1"/>
<feature type="chain" id="PRO_5042600573" evidence="1">
    <location>
        <begin position="17"/>
        <end position="194"/>
    </location>
</feature>
<proteinExistence type="predicted"/>
<sequence length="194" mass="20375">MKSLACLPLLFTSALAAAVAVVQRSPSPLNPNGPSTPPCPAPRVLCDDICCQANYICSSTSFTCVKKPPPPPPGNLTISWMTDRAGNPNIIVLHGRGFSQGAAVGITENWIQWEGTNNDIPGYASLTTWSHDFAGLVDFDYSTGIQDCGRAGSPGAGTFGEPADLHVLDWALMKTVVDIQVRAQFGGLCKSVGA</sequence>
<organism evidence="2 3">
    <name type="scientific">Echria macrotheca</name>
    <dbReference type="NCBI Taxonomy" id="438768"/>
    <lineage>
        <taxon>Eukaryota</taxon>
        <taxon>Fungi</taxon>
        <taxon>Dikarya</taxon>
        <taxon>Ascomycota</taxon>
        <taxon>Pezizomycotina</taxon>
        <taxon>Sordariomycetes</taxon>
        <taxon>Sordariomycetidae</taxon>
        <taxon>Sordariales</taxon>
        <taxon>Schizotheciaceae</taxon>
        <taxon>Echria</taxon>
    </lineage>
</organism>
<gene>
    <name evidence="2" type="ORF">QBC47DRAFT_458221</name>
</gene>
<keyword evidence="3" id="KW-1185">Reference proteome</keyword>
<feature type="signal peptide" evidence="1">
    <location>
        <begin position="1"/>
        <end position="16"/>
    </location>
</feature>
<accession>A0AAJ0FDU1</accession>